<dbReference type="AlphaFoldDB" id="A0A1H2KS83"/>
<dbReference type="InterPro" id="IPR006311">
    <property type="entry name" value="TAT_signal"/>
</dbReference>
<sequence>MTPPHETRPDLTRRRLLRAGATTAAGVTAGLALPSIADASPEPAQRKVVLVGANPGVQLIHRDEVSAYASVWTVDWSTHGAGAAIVLWHDGGVRVLTDRPDLGSWLERTFTRFFPEAEGLPWPEPRIERRAVHIVNDLALGTHARAGDVTVRIADVLDRRAFATDEFDLGGRVHSLSLVTGPSAVASIEVRGRRLPGEIIRGGTPERPSSSAFVAVAEVWRF</sequence>
<dbReference type="PROSITE" id="PS51318">
    <property type="entry name" value="TAT"/>
    <property type="match status" value="1"/>
</dbReference>
<evidence type="ECO:0000313" key="1">
    <source>
        <dbReference type="EMBL" id="SDU71463.1"/>
    </source>
</evidence>
<name>A0A1H2KS83_9ACTN</name>
<keyword evidence="2" id="KW-1185">Reference proteome</keyword>
<protein>
    <recommendedName>
        <fullName evidence="3">Tat (Twin-arginine translocation) pathway signal sequence</fullName>
    </recommendedName>
</protein>
<proteinExistence type="predicted"/>
<organism evidence="1 2">
    <name type="scientific">Jiangella alkaliphila</name>
    <dbReference type="NCBI Taxonomy" id="419479"/>
    <lineage>
        <taxon>Bacteria</taxon>
        <taxon>Bacillati</taxon>
        <taxon>Actinomycetota</taxon>
        <taxon>Actinomycetes</taxon>
        <taxon>Jiangellales</taxon>
        <taxon>Jiangellaceae</taxon>
        <taxon>Jiangella</taxon>
    </lineage>
</organism>
<gene>
    <name evidence="1" type="ORF">SAMN04488563_4191</name>
</gene>
<accession>A0A1H2KS83</accession>
<dbReference type="RefSeq" id="WP_197683229.1">
    <property type="nucleotide sequence ID" value="NZ_KQ061231.1"/>
</dbReference>
<dbReference type="Proteomes" id="UP000182977">
    <property type="component" value="Chromosome I"/>
</dbReference>
<evidence type="ECO:0000313" key="2">
    <source>
        <dbReference type="Proteomes" id="UP000182977"/>
    </source>
</evidence>
<evidence type="ECO:0008006" key="3">
    <source>
        <dbReference type="Google" id="ProtNLM"/>
    </source>
</evidence>
<dbReference type="EMBL" id="LT629791">
    <property type="protein sequence ID" value="SDU71463.1"/>
    <property type="molecule type" value="Genomic_DNA"/>
</dbReference>
<dbReference type="STRING" id="419479.SAMN04488563_4191"/>
<reference evidence="2" key="1">
    <citation type="submission" date="2016-10" db="EMBL/GenBank/DDBJ databases">
        <authorList>
            <person name="Varghese N."/>
            <person name="Submissions S."/>
        </authorList>
    </citation>
    <scope>NUCLEOTIDE SEQUENCE [LARGE SCALE GENOMIC DNA]</scope>
    <source>
        <strain evidence="2">DSM 45079</strain>
    </source>
</reference>